<protein>
    <submittedName>
        <fullName evidence="1">Uncharacterized protein</fullName>
    </submittedName>
</protein>
<gene>
    <name evidence="1" type="ORF">HAX54_050033</name>
</gene>
<reference evidence="1 2" key="1">
    <citation type="journal article" date="2021" name="BMC Genomics">
        <title>Datura genome reveals duplications of psychoactive alkaloid biosynthetic genes and high mutation rate following tissue culture.</title>
        <authorList>
            <person name="Rajewski A."/>
            <person name="Carter-House D."/>
            <person name="Stajich J."/>
            <person name="Litt A."/>
        </authorList>
    </citation>
    <scope>NUCLEOTIDE SEQUENCE [LARGE SCALE GENOMIC DNA]</scope>
    <source>
        <strain evidence="1">AR-01</strain>
    </source>
</reference>
<sequence>MTVIAMDDGAGSSGPTGLFQRMEADLTPMRKLLGPRIKVSPRYVPEYSFFIGGDDEKASDLGKDNNEASS</sequence>
<organism evidence="1 2">
    <name type="scientific">Datura stramonium</name>
    <name type="common">Jimsonweed</name>
    <name type="synonym">Common thornapple</name>
    <dbReference type="NCBI Taxonomy" id="4076"/>
    <lineage>
        <taxon>Eukaryota</taxon>
        <taxon>Viridiplantae</taxon>
        <taxon>Streptophyta</taxon>
        <taxon>Embryophyta</taxon>
        <taxon>Tracheophyta</taxon>
        <taxon>Spermatophyta</taxon>
        <taxon>Magnoliopsida</taxon>
        <taxon>eudicotyledons</taxon>
        <taxon>Gunneridae</taxon>
        <taxon>Pentapetalae</taxon>
        <taxon>asterids</taxon>
        <taxon>lamiids</taxon>
        <taxon>Solanales</taxon>
        <taxon>Solanaceae</taxon>
        <taxon>Solanoideae</taxon>
        <taxon>Datureae</taxon>
        <taxon>Datura</taxon>
    </lineage>
</organism>
<accession>A0ABS8SWN3</accession>
<dbReference type="Proteomes" id="UP000823775">
    <property type="component" value="Unassembled WGS sequence"/>
</dbReference>
<dbReference type="EMBL" id="JACEIK010000868">
    <property type="protein sequence ID" value="MCD7463143.1"/>
    <property type="molecule type" value="Genomic_DNA"/>
</dbReference>
<proteinExistence type="predicted"/>
<keyword evidence="2" id="KW-1185">Reference proteome</keyword>
<evidence type="ECO:0000313" key="2">
    <source>
        <dbReference type="Proteomes" id="UP000823775"/>
    </source>
</evidence>
<comment type="caution">
    <text evidence="1">The sequence shown here is derived from an EMBL/GenBank/DDBJ whole genome shotgun (WGS) entry which is preliminary data.</text>
</comment>
<name>A0ABS8SWN3_DATST</name>
<evidence type="ECO:0000313" key="1">
    <source>
        <dbReference type="EMBL" id="MCD7463143.1"/>
    </source>
</evidence>